<name>A0AAD6RCX5_9ROSI</name>
<evidence type="ECO:0000313" key="3">
    <source>
        <dbReference type="Proteomes" id="UP001164929"/>
    </source>
</evidence>
<evidence type="ECO:0000256" key="1">
    <source>
        <dbReference type="SAM" id="MobiDB-lite"/>
    </source>
</evidence>
<accession>A0AAD6RCX5</accession>
<sequence>MGGHGAVEVAKTVIEVADVAWKAMEFTQHHHLHENHQHEPVTDTKNKPVDEELESLRSENKRLRNLLEQNLKTTPKSS</sequence>
<evidence type="ECO:0000313" key="2">
    <source>
        <dbReference type="EMBL" id="KAJ7006658.1"/>
    </source>
</evidence>
<feature type="compositionally biased region" description="Polar residues" evidence="1">
    <location>
        <begin position="67"/>
        <end position="78"/>
    </location>
</feature>
<reference evidence="2" key="1">
    <citation type="journal article" date="2023" name="Mol. Ecol. Resour.">
        <title>Chromosome-level genome assembly of a triploid poplar Populus alba 'Berolinensis'.</title>
        <authorList>
            <person name="Chen S."/>
            <person name="Yu Y."/>
            <person name="Wang X."/>
            <person name="Wang S."/>
            <person name="Zhang T."/>
            <person name="Zhou Y."/>
            <person name="He R."/>
            <person name="Meng N."/>
            <person name="Wang Y."/>
            <person name="Liu W."/>
            <person name="Liu Z."/>
            <person name="Liu J."/>
            <person name="Guo Q."/>
            <person name="Huang H."/>
            <person name="Sederoff R.R."/>
            <person name="Wang G."/>
            <person name="Qu G."/>
            <person name="Chen S."/>
        </authorList>
    </citation>
    <scope>NUCLEOTIDE SEQUENCE</scope>
    <source>
        <strain evidence="2">SC-2020</strain>
    </source>
</reference>
<feature type="region of interest" description="Disordered" evidence="1">
    <location>
        <begin position="59"/>
        <end position="78"/>
    </location>
</feature>
<gene>
    <name evidence="2" type="ORF">NC653_005880</name>
</gene>
<keyword evidence="3" id="KW-1185">Reference proteome</keyword>
<dbReference type="EMBL" id="JAQIZT010000002">
    <property type="protein sequence ID" value="KAJ7006658.1"/>
    <property type="molecule type" value="Genomic_DNA"/>
</dbReference>
<organism evidence="2 3">
    <name type="scientific">Populus alba x Populus x berolinensis</name>
    <dbReference type="NCBI Taxonomy" id="444605"/>
    <lineage>
        <taxon>Eukaryota</taxon>
        <taxon>Viridiplantae</taxon>
        <taxon>Streptophyta</taxon>
        <taxon>Embryophyta</taxon>
        <taxon>Tracheophyta</taxon>
        <taxon>Spermatophyta</taxon>
        <taxon>Magnoliopsida</taxon>
        <taxon>eudicotyledons</taxon>
        <taxon>Gunneridae</taxon>
        <taxon>Pentapetalae</taxon>
        <taxon>rosids</taxon>
        <taxon>fabids</taxon>
        <taxon>Malpighiales</taxon>
        <taxon>Salicaceae</taxon>
        <taxon>Saliceae</taxon>
        <taxon>Populus</taxon>
    </lineage>
</organism>
<proteinExistence type="predicted"/>
<dbReference type="Proteomes" id="UP001164929">
    <property type="component" value="Chromosome 2"/>
</dbReference>
<protein>
    <submittedName>
        <fullName evidence="2">Uncharacterized protein</fullName>
    </submittedName>
</protein>
<feature type="compositionally biased region" description="Basic and acidic residues" evidence="1">
    <location>
        <begin position="34"/>
        <end position="51"/>
    </location>
</feature>
<dbReference type="AlphaFoldDB" id="A0AAD6RCX5"/>
<comment type="caution">
    <text evidence="2">The sequence shown here is derived from an EMBL/GenBank/DDBJ whole genome shotgun (WGS) entry which is preliminary data.</text>
</comment>
<feature type="region of interest" description="Disordered" evidence="1">
    <location>
        <begin position="30"/>
        <end position="51"/>
    </location>
</feature>